<sequence>MRLESAIRKNETMSLLGVEVKLAARWLRIAQFALANHLVQQQKFMLALRICSQIAVQFLDATEKVVVLSRGSASICK</sequence>
<evidence type="ECO:0000313" key="2">
    <source>
        <dbReference type="Proteomes" id="UP001158986"/>
    </source>
</evidence>
<dbReference type="Proteomes" id="UP001158986">
    <property type="component" value="Unassembled WGS sequence"/>
</dbReference>
<proteinExistence type="predicted"/>
<name>A0ABN8CZ93_9STRA</name>
<dbReference type="EMBL" id="CAKLCB010000257">
    <property type="protein sequence ID" value="CAH0518202.1"/>
    <property type="molecule type" value="Genomic_DNA"/>
</dbReference>
<protein>
    <submittedName>
        <fullName evidence="1">Uncharacterized protein</fullName>
    </submittedName>
</protein>
<organism evidence="1 2">
    <name type="scientific">Peronospora belbahrii</name>
    <dbReference type="NCBI Taxonomy" id="622444"/>
    <lineage>
        <taxon>Eukaryota</taxon>
        <taxon>Sar</taxon>
        <taxon>Stramenopiles</taxon>
        <taxon>Oomycota</taxon>
        <taxon>Peronosporomycetes</taxon>
        <taxon>Peronosporales</taxon>
        <taxon>Peronosporaceae</taxon>
        <taxon>Peronospora</taxon>
    </lineage>
</organism>
<keyword evidence="2" id="KW-1185">Reference proteome</keyword>
<reference evidence="1 2" key="1">
    <citation type="submission" date="2021-11" db="EMBL/GenBank/DDBJ databases">
        <authorList>
            <person name="Islam A."/>
            <person name="Islam S."/>
            <person name="Flora M.S."/>
            <person name="Rahman M."/>
            <person name="Ziaur R.M."/>
            <person name="Epstein J.H."/>
            <person name="Hassan M."/>
            <person name="Klassen M."/>
            <person name="Woodard K."/>
            <person name="Webb A."/>
            <person name="Webby R.J."/>
            <person name="El Zowalaty M.E."/>
        </authorList>
    </citation>
    <scope>NUCLEOTIDE SEQUENCE [LARGE SCALE GENOMIC DNA]</scope>
    <source>
        <strain evidence="1">Pbs1</strain>
    </source>
</reference>
<accession>A0ABN8CZ93</accession>
<evidence type="ECO:0000313" key="1">
    <source>
        <dbReference type="EMBL" id="CAH0518202.1"/>
    </source>
</evidence>
<gene>
    <name evidence="1" type="ORF">PBS001_LOCUS4782</name>
</gene>
<comment type="caution">
    <text evidence="1">The sequence shown here is derived from an EMBL/GenBank/DDBJ whole genome shotgun (WGS) entry which is preliminary data.</text>
</comment>